<dbReference type="AlphaFoldDB" id="A0A183SQE4"/>
<protein>
    <submittedName>
        <fullName evidence="4">Reverse transcriptase domain-containing protein</fullName>
    </submittedName>
</protein>
<evidence type="ECO:0000313" key="3">
    <source>
        <dbReference type="Proteomes" id="UP000275846"/>
    </source>
</evidence>
<dbReference type="InterPro" id="IPR000477">
    <property type="entry name" value="RT_dom"/>
</dbReference>
<dbReference type="Pfam" id="PF00078">
    <property type="entry name" value="RVT_1"/>
    <property type="match status" value="1"/>
</dbReference>
<name>A0A183SQE4_SCHSO</name>
<accession>A0A183SQE4</accession>
<proteinExistence type="predicted"/>
<dbReference type="PANTHER" id="PTHR47027">
    <property type="entry name" value="REVERSE TRANSCRIPTASE DOMAIN-CONTAINING PROTEIN"/>
    <property type="match status" value="1"/>
</dbReference>
<sequence length="229" mass="25642">MIFTPRQLKEKCQEMQTHLETTFVDLSKAFNTVNRDGPWFALMVRQLHDGMTARVTDNGTVSEAFAVTSGVKHGCVLVLTLFILMFSAMLMDAYRDEHPGNRFLHRTDGHLLNSWGTLTPMRVSKTAVHNLLFADDCPLKTATDKDMQRSMDLFAAGCANFGLTVVMHQPPPSVEYNAVRINVSGAHLKDMENFAYLGSELSRNTRIDDEVTQRIAQTSQAFGRQQASV</sequence>
<reference evidence="2 3" key="2">
    <citation type="submission" date="2018-11" db="EMBL/GenBank/DDBJ databases">
        <authorList>
            <consortium name="Pathogen Informatics"/>
        </authorList>
    </citation>
    <scope>NUCLEOTIDE SEQUENCE [LARGE SCALE GENOMIC DNA]</scope>
    <source>
        <strain evidence="2 3">NST_G2</strain>
    </source>
</reference>
<reference evidence="4" key="1">
    <citation type="submission" date="2016-06" db="UniProtKB">
        <authorList>
            <consortium name="WormBaseParasite"/>
        </authorList>
    </citation>
    <scope>IDENTIFICATION</scope>
</reference>
<gene>
    <name evidence="2" type="ORF">SSLN_LOCUS6442</name>
</gene>
<evidence type="ECO:0000313" key="4">
    <source>
        <dbReference type="WBParaSite" id="SSLN_0000664401-mRNA-1"/>
    </source>
</evidence>
<organism evidence="4">
    <name type="scientific">Schistocephalus solidus</name>
    <name type="common">Tapeworm</name>
    <dbReference type="NCBI Taxonomy" id="70667"/>
    <lineage>
        <taxon>Eukaryota</taxon>
        <taxon>Metazoa</taxon>
        <taxon>Spiralia</taxon>
        <taxon>Lophotrochozoa</taxon>
        <taxon>Platyhelminthes</taxon>
        <taxon>Cestoda</taxon>
        <taxon>Eucestoda</taxon>
        <taxon>Diphyllobothriidea</taxon>
        <taxon>Diphyllobothriidae</taxon>
        <taxon>Schistocephalus</taxon>
    </lineage>
</organism>
<dbReference type="Proteomes" id="UP000275846">
    <property type="component" value="Unassembled WGS sequence"/>
</dbReference>
<feature type="domain" description="Reverse transcriptase" evidence="1">
    <location>
        <begin position="9"/>
        <end position="166"/>
    </location>
</feature>
<dbReference type="EMBL" id="UYSU01033692">
    <property type="protein sequence ID" value="VDL92827.1"/>
    <property type="molecule type" value="Genomic_DNA"/>
</dbReference>
<dbReference type="WBParaSite" id="SSLN_0000664401-mRNA-1">
    <property type="protein sequence ID" value="SSLN_0000664401-mRNA-1"/>
    <property type="gene ID" value="SSLN_0000664401"/>
</dbReference>
<evidence type="ECO:0000313" key="2">
    <source>
        <dbReference type="EMBL" id="VDL92827.1"/>
    </source>
</evidence>
<dbReference type="OrthoDB" id="410381at2759"/>
<evidence type="ECO:0000259" key="1">
    <source>
        <dbReference type="Pfam" id="PF00078"/>
    </source>
</evidence>
<keyword evidence="3" id="KW-1185">Reference proteome</keyword>
<dbReference type="PANTHER" id="PTHR47027:SF26">
    <property type="entry name" value="REVERSE TRANSCRIPTASE DOMAIN-CONTAINING PROTEIN"/>
    <property type="match status" value="1"/>
</dbReference>